<dbReference type="Gene3D" id="3.10.450.40">
    <property type="match status" value="1"/>
</dbReference>
<sequence>MKPISVFLLVCLGLSAGLALPAAADRDRDHDRAREALIRGEILPLHAILPDLETQFGGRVIKVELEREKRRLVYELKLITPEGRIVEIEVDAATGAILDTEIEDD</sequence>
<dbReference type="Pfam" id="PF03413">
    <property type="entry name" value="PepSY"/>
    <property type="match status" value="1"/>
</dbReference>
<dbReference type="Proteomes" id="UP000466730">
    <property type="component" value="Unassembled WGS sequence"/>
</dbReference>
<keyword evidence="1" id="KW-0732">Signal</keyword>
<evidence type="ECO:0000256" key="1">
    <source>
        <dbReference type="SAM" id="SignalP"/>
    </source>
</evidence>
<dbReference type="AlphaFoldDB" id="A0A844BMX9"/>
<evidence type="ECO:0000313" key="4">
    <source>
        <dbReference type="Proteomes" id="UP000466730"/>
    </source>
</evidence>
<keyword evidence="4" id="KW-1185">Reference proteome</keyword>
<dbReference type="InterPro" id="IPR025711">
    <property type="entry name" value="PepSY"/>
</dbReference>
<gene>
    <name evidence="3" type="ORF">GH815_15010</name>
</gene>
<dbReference type="OrthoDB" id="7856745at2"/>
<comment type="caution">
    <text evidence="3">The sequence shown here is derived from an EMBL/GenBank/DDBJ whole genome shotgun (WGS) entry which is preliminary data.</text>
</comment>
<feature type="domain" description="PepSY" evidence="2">
    <location>
        <begin position="53"/>
        <end position="101"/>
    </location>
</feature>
<accession>A0A844BMX9</accession>
<evidence type="ECO:0000259" key="2">
    <source>
        <dbReference type="Pfam" id="PF03413"/>
    </source>
</evidence>
<reference evidence="3 4" key="1">
    <citation type="submission" date="2019-11" db="EMBL/GenBank/DDBJ databases">
        <title>Draft Whole-Genome sequence of the marine photosynthetic bacterium Rhodovulum strictum DSM 11289.</title>
        <authorList>
            <person name="Kyndt J.A."/>
            <person name="Meyer T.E."/>
        </authorList>
    </citation>
    <scope>NUCLEOTIDE SEQUENCE [LARGE SCALE GENOMIC DNA]</scope>
    <source>
        <strain evidence="3 4">DSM 11289</strain>
    </source>
</reference>
<name>A0A844BMX9_9RHOB</name>
<feature type="chain" id="PRO_5032478715" evidence="1">
    <location>
        <begin position="25"/>
        <end position="105"/>
    </location>
</feature>
<feature type="signal peptide" evidence="1">
    <location>
        <begin position="1"/>
        <end position="24"/>
    </location>
</feature>
<proteinExistence type="predicted"/>
<dbReference type="EMBL" id="WJPO01000027">
    <property type="protein sequence ID" value="MRH22293.1"/>
    <property type="molecule type" value="Genomic_DNA"/>
</dbReference>
<organism evidence="3 4">
    <name type="scientific">Rhodovulum strictum</name>
    <dbReference type="NCBI Taxonomy" id="58314"/>
    <lineage>
        <taxon>Bacteria</taxon>
        <taxon>Pseudomonadati</taxon>
        <taxon>Pseudomonadota</taxon>
        <taxon>Alphaproteobacteria</taxon>
        <taxon>Rhodobacterales</taxon>
        <taxon>Paracoccaceae</taxon>
        <taxon>Rhodovulum</taxon>
    </lineage>
</organism>
<evidence type="ECO:0000313" key="3">
    <source>
        <dbReference type="EMBL" id="MRH22293.1"/>
    </source>
</evidence>
<protein>
    <submittedName>
        <fullName evidence="3">Peptidase</fullName>
    </submittedName>
</protein>